<reference evidence="7" key="1">
    <citation type="journal article" date="2023" name="Insect Mol. Biol.">
        <title>Genome sequencing provides insights into the evolution of gene families encoding plant cell wall-degrading enzymes in longhorned beetles.</title>
        <authorList>
            <person name="Shin N.R."/>
            <person name="Okamura Y."/>
            <person name="Kirsch R."/>
            <person name="Pauchet Y."/>
        </authorList>
    </citation>
    <scope>NUCLEOTIDE SEQUENCE</scope>
    <source>
        <strain evidence="7">MMC_N1</strain>
    </source>
</reference>
<dbReference type="PANTHER" id="PTHR12399:SF0">
    <property type="entry name" value="EUKARYOTIC TRANSLATION INITIATION FACTOR 3 SUBUNIT D"/>
    <property type="match status" value="1"/>
</dbReference>
<keyword evidence="1" id="KW-0963">Cytoplasm</keyword>
<evidence type="ECO:0000256" key="6">
    <source>
        <dbReference type="SAM" id="MobiDB-lite"/>
    </source>
</evidence>
<feature type="region of interest" description="Disordered" evidence="6">
    <location>
        <begin position="121"/>
        <end position="160"/>
    </location>
</feature>
<name>A0ABQ9IZZ8_9CUCU</name>
<evidence type="ECO:0000313" key="7">
    <source>
        <dbReference type="EMBL" id="KAJ8970242.1"/>
    </source>
</evidence>
<dbReference type="Proteomes" id="UP001162164">
    <property type="component" value="Unassembled WGS sequence"/>
</dbReference>
<keyword evidence="3" id="KW-0694">RNA-binding</keyword>
<gene>
    <name evidence="7" type="ORF">NQ317_017602</name>
</gene>
<feature type="compositionally biased region" description="Acidic residues" evidence="6">
    <location>
        <begin position="29"/>
        <end position="42"/>
    </location>
</feature>
<evidence type="ECO:0000256" key="2">
    <source>
        <dbReference type="ARBA" id="ARBA00022540"/>
    </source>
</evidence>
<evidence type="ECO:0000256" key="1">
    <source>
        <dbReference type="ARBA" id="ARBA00022490"/>
    </source>
</evidence>
<feature type="compositionally biased region" description="Basic and acidic residues" evidence="6">
    <location>
        <begin position="140"/>
        <end position="160"/>
    </location>
</feature>
<evidence type="ECO:0000256" key="4">
    <source>
        <dbReference type="ARBA" id="ARBA00022917"/>
    </source>
</evidence>
<protein>
    <recommendedName>
        <fullName evidence="5">Eukaryotic translation initiation factor 3 subunit p66</fullName>
    </recommendedName>
</protein>
<keyword evidence="2" id="KW-0396">Initiation factor</keyword>
<proteinExistence type="predicted"/>
<accession>A0ABQ9IZZ8</accession>
<comment type="caution">
    <text evidence="7">The sequence shown here is derived from an EMBL/GenBank/DDBJ whole genome shotgun (WGS) entry which is preliminary data.</text>
</comment>
<keyword evidence="8" id="KW-1185">Reference proteome</keyword>
<dbReference type="Pfam" id="PF05091">
    <property type="entry name" value="eIF-3_zeta"/>
    <property type="match status" value="1"/>
</dbReference>
<organism evidence="7 8">
    <name type="scientific">Molorchus minor</name>
    <dbReference type="NCBI Taxonomy" id="1323400"/>
    <lineage>
        <taxon>Eukaryota</taxon>
        <taxon>Metazoa</taxon>
        <taxon>Ecdysozoa</taxon>
        <taxon>Arthropoda</taxon>
        <taxon>Hexapoda</taxon>
        <taxon>Insecta</taxon>
        <taxon>Pterygota</taxon>
        <taxon>Neoptera</taxon>
        <taxon>Endopterygota</taxon>
        <taxon>Coleoptera</taxon>
        <taxon>Polyphaga</taxon>
        <taxon>Cucujiformia</taxon>
        <taxon>Chrysomeloidea</taxon>
        <taxon>Cerambycidae</taxon>
        <taxon>Lamiinae</taxon>
        <taxon>Monochamini</taxon>
        <taxon>Molorchus</taxon>
    </lineage>
</organism>
<dbReference type="EMBL" id="JAPWTJ010001654">
    <property type="protein sequence ID" value="KAJ8970242.1"/>
    <property type="molecule type" value="Genomic_DNA"/>
</dbReference>
<keyword evidence="4" id="KW-0648">Protein biosynthesis</keyword>
<evidence type="ECO:0000256" key="3">
    <source>
        <dbReference type="ARBA" id="ARBA00022884"/>
    </source>
</evidence>
<sequence length="160" mass="18266">MKQKDGKYLIMKDPNKPMIRLYDIPDNTFESDGETESDDDVPENSTGFPLYQYSSSAKPYCPLLHQDSPTQLFSHGWHLRASCKALAASLGFSNRFRLVLQAYLGRFSVLRIFERYSPKPKAVKNRSRGPFGSSSSLDVESGKKKEEWNPKIHDNDQNMV</sequence>
<feature type="non-terminal residue" evidence="7">
    <location>
        <position position="160"/>
    </location>
</feature>
<feature type="region of interest" description="Disordered" evidence="6">
    <location>
        <begin position="25"/>
        <end position="45"/>
    </location>
</feature>
<evidence type="ECO:0000313" key="8">
    <source>
        <dbReference type="Proteomes" id="UP001162164"/>
    </source>
</evidence>
<dbReference type="InterPro" id="IPR007783">
    <property type="entry name" value="eIF3d"/>
</dbReference>
<dbReference type="PANTHER" id="PTHR12399">
    <property type="entry name" value="EUKARYOTIC TRANSLATION INITIATION FACTOR 3 SUBUNIT 7"/>
    <property type="match status" value="1"/>
</dbReference>
<evidence type="ECO:0000256" key="5">
    <source>
        <dbReference type="ARBA" id="ARBA00033202"/>
    </source>
</evidence>